<dbReference type="RefSeq" id="WP_183909023.1">
    <property type="nucleotide sequence ID" value="NZ_JACHXZ010000001.1"/>
</dbReference>
<keyword evidence="15 24" id="KW-1133">Transmembrane helix</keyword>
<keyword evidence="11 22" id="KW-0547">Nucleotide-binding</keyword>
<keyword evidence="10 23" id="KW-0479">Metal-binding</keyword>
<dbReference type="EMBL" id="JACHXZ010000001">
    <property type="protein sequence ID" value="MBB3167914.1"/>
    <property type="molecule type" value="Genomic_DNA"/>
</dbReference>
<comment type="subcellular location">
    <subcellularLocation>
        <location evidence="1 24">Cell inner membrane</location>
        <topology evidence="1 24">Multi-pass membrane protein</topology>
    </subcellularLocation>
</comment>
<feature type="binding site" evidence="21">
    <location>
        <position position="103"/>
    </location>
    <ligand>
        <name>substrate</name>
    </ligand>
</feature>
<feature type="binding site" evidence="22">
    <location>
        <begin position="99"/>
        <end position="100"/>
    </location>
    <ligand>
        <name>ATP</name>
        <dbReference type="ChEBI" id="CHEBI:30616"/>
    </ligand>
</feature>
<organism evidence="25 26">
    <name type="scientific">Simiduia aestuariiviva</name>
    <dbReference type="NCBI Taxonomy" id="1510459"/>
    <lineage>
        <taxon>Bacteria</taxon>
        <taxon>Pseudomonadati</taxon>
        <taxon>Pseudomonadota</taxon>
        <taxon>Gammaproteobacteria</taxon>
        <taxon>Cellvibrionales</taxon>
        <taxon>Cellvibrionaceae</taxon>
        <taxon>Simiduia</taxon>
    </lineage>
</organism>
<comment type="function">
    <text evidence="24">Catalyzes the ATP-dependent phosphorylation of sn-l,2-diacylglycerol (DAG) to phosphatidic acid. Involved in the recycling of diacylglycerol produced as a by-product during membrane-derived oligosaccharide (MDO) biosynthesis.</text>
</comment>
<name>A0A839UIK8_9GAMM</name>
<dbReference type="Proteomes" id="UP000559987">
    <property type="component" value="Unassembled WGS sequence"/>
</dbReference>
<evidence type="ECO:0000256" key="12">
    <source>
        <dbReference type="ARBA" id="ARBA00022777"/>
    </source>
</evidence>
<evidence type="ECO:0000256" key="19">
    <source>
        <dbReference type="ARBA" id="ARBA00023264"/>
    </source>
</evidence>
<evidence type="ECO:0000256" key="9">
    <source>
        <dbReference type="ARBA" id="ARBA00022692"/>
    </source>
</evidence>
<evidence type="ECO:0000256" key="15">
    <source>
        <dbReference type="ARBA" id="ARBA00022989"/>
    </source>
</evidence>
<dbReference type="GO" id="GO:0005524">
    <property type="term" value="F:ATP binding"/>
    <property type="evidence" value="ECO:0007669"/>
    <property type="project" value="UniProtKB-KW"/>
</dbReference>
<evidence type="ECO:0000256" key="18">
    <source>
        <dbReference type="ARBA" id="ARBA00023209"/>
    </source>
</evidence>
<evidence type="ECO:0000256" key="2">
    <source>
        <dbReference type="ARBA" id="ARBA00005967"/>
    </source>
</evidence>
<evidence type="ECO:0000313" key="25">
    <source>
        <dbReference type="EMBL" id="MBB3167914.1"/>
    </source>
</evidence>
<comment type="similarity">
    <text evidence="2 24">Belongs to the bacterial diacylglycerol kinase family.</text>
</comment>
<evidence type="ECO:0000256" key="16">
    <source>
        <dbReference type="ARBA" id="ARBA00023098"/>
    </source>
</evidence>
<feature type="binding site" evidence="22">
    <location>
        <position position="21"/>
    </location>
    <ligand>
        <name>ATP</name>
        <dbReference type="ChEBI" id="CHEBI:30616"/>
    </ligand>
</feature>
<comment type="caution">
    <text evidence="24">Lacks conserved residue(s) required for the propagation of feature annotation.</text>
</comment>
<feature type="binding site" evidence="21">
    <location>
        <begin position="35"/>
        <end position="39"/>
    </location>
    <ligand>
        <name>substrate</name>
    </ligand>
</feature>
<keyword evidence="5" id="KW-1003">Cell membrane</keyword>
<evidence type="ECO:0000256" key="23">
    <source>
        <dbReference type="PIRSR" id="PIRSR600829-4"/>
    </source>
</evidence>
<dbReference type="Pfam" id="PF01219">
    <property type="entry name" value="DAGK_prokar"/>
    <property type="match status" value="1"/>
</dbReference>
<proteinExistence type="inferred from homology"/>
<feature type="binding site" evidence="21">
    <location>
        <position position="60"/>
    </location>
    <ligand>
        <name>substrate</name>
    </ligand>
</feature>
<evidence type="ECO:0000256" key="8">
    <source>
        <dbReference type="ARBA" id="ARBA00022679"/>
    </source>
</evidence>
<evidence type="ECO:0000256" key="20">
    <source>
        <dbReference type="PIRSR" id="PIRSR600829-1"/>
    </source>
</evidence>
<feature type="binding site" evidence="23">
    <location>
        <position position="81"/>
    </location>
    <ligand>
        <name>a divalent metal cation</name>
        <dbReference type="ChEBI" id="CHEBI:60240"/>
    </ligand>
</feature>
<evidence type="ECO:0000256" key="7">
    <source>
        <dbReference type="ARBA" id="ARBA00022519"/>
    </source>
</evidence>
<evidence type="ECO:0000256" key="11">
    <source>
        <dbReference type="ARBA" id="ARBA00022741"/>
    </source>
</evidence>
<keyword evidence="8 24" id="KW-0808">Transferase</keyword>
<feature type="binding site" evidence="22">
    <location>
        <position position="81"/>
    </location>
    <ligand>
        <name>ATP</name>
        <dbReference type="ChEBI" id="CHEBI:30616"/>
    </ligand>
</feature>
<feature type="binding site" evidence="22">
    <location>
        <position position="14"/>
    </location>
    <ligand>
        <name>ATP</name>
        <dbReference type="ChEBI" id="CHEBI:30616"/>
    </ligand>
</feature>
<dbReference type="GO" id="GO:0046872">
    <property type="term" value="F:metal ion binding"/>
    <property type="evidence" value="ECO:0007669"/>
    <property type="project" value="UniProtKB-KW"/>
</dbReference>
<keyword evidence="19 24" id="KW-1208">Phospholipid metabolism</keyword>
<keyword evidence="17 24" id="KW-0472">Membrane</keyword>
<feature type="transmembrane region" description="Helical" evidence="24">
    <location>
        <begin position="101"/>
        <end position="120"/>
    </location>
</feature>
<comment type="cofactor">
    <cofactor evidence="23">
        <name>Mg(2+)</name>
        <dbReference type="ChEBI" id="CHEBI:18420"/>
    </cofactor>
    <text evidence="23">Mn(2+), Zn(2+), Cd(2+) and Co(2+) support activity to lesser extents.</text>
</comment>
<dbReference type="EC" id="2.7.1.107" evidence="3 24"/>
<evidence type="ECO:0000256" key="1">
    <source>
        <dbReference type="ARBA" id="ARBA00004429"/>
    </source>
</evidence>
<evidence type="ECO:0000256" key="14">
    <source>
        <dbReference type="ARBA" id="ARBA00022842"/>
    </source>
</evidence>
<evidence type="ECO:0000256" key="13">
    <source>
        <dbReference type="ARBA" id="ARBA00022840"/>
    </source>
</evidence>
<keyword evidence="9 24" id="KW-0812">Transmembrane</keyword>
<feature type="active site" description="Proton acceptor" evidence="20">
    <location>
        <position position="74"/>
    </location>
</feature>
<dbReference type="PANTHER" id="PTHR34299">
    <property type="entry name" value="DIACYLGLYCEROL KINASE"/>
    <property type="match status" value="1"/>
</dbReference>
<keyword evidence="26" id="KW-1185">Reference proteome</keyword>
<reference evidence="25 26" key="1">
    <citation type="submission" date="2020-08" db="EMBL/GenBank/DDBJ databases">
        <title>Genomic Encyclopedia of Type Strains, Phase III (KMG-III): the genomes of soil and plant-associated and newly described type strains.</title>
        <authorList>
            <person name="Whitman W."/>
        </authorList>
    </citation>
    <scope>NUCLEOTIDE SEQUENCE [LARGE SCALE GENOMIC DNA]</scope>
    <source>
        <strain evidence="25 26">CECT 8571</strain>
    </source>
</reference>
<dbReference type="AlphaFoldDB" id="A0A839UIK8"/>
<feature type="binding site" evidence="23">
    <location>
        <position position="33"/>
    </location>
    <ligand>
        <name>a divalent metal cation</name>
        <dbReference type="ChEBI" id="CHEBI:60240"/>
    </ligand>
</feature>
<evidence type="ECO:0000313" key="26">
    <source>
        <dbReference type="Proteomes" id="UP000559987"/>
    </source>
</evidence>
<comment type="caution">
    <text evidence="25">The sequence shown here is derived from an EMBL/GenBank/DDBJ whole genome shotgun (WGS) entry which is preliminary data.</text>
</comment>
<feature type="transmembrane region" description="Helical" evidence="24">
    <location>
        <begin position="61"/>
        <end position="80"/>
    </location>
</feature>
<keyword evidence="6" id="KW-0444">Lipid biosynthesis</keyword>
<feature type="binding site" evidence="21">
    <location>
        <position position="14"/>
    </location>
    <ligand>
        <name>substrate</name>
    </ligand>
</feature>
<accession>A0A839UIK8</accession>
<evidence type="ECO:0000256" key="22">
    <source>
        <dbReference type="PIRSR" id="PIRSR600829-3"/>
    </source>
</evidence>
<evidence type="ECO:0000256" key="3">
    <source>
        <dbReference type="ARBA" id="ARBA00012133"/>
    </source>
</evidence>
<evidence type="ECO:0000256" key="6">
    <source>
        <dbReference type="ARBA" id="ARBA00022516"/>
    </source>
</evidence>
<dbReference type="InterPro" id="IPR036945">
    <property type="entry name" value="DAGK_sf"/>
</dbReference>
<feature type="binding site" evidence="22">
    <location>
        <position position="33"/>
    </location>
    <ligand>
        <name>ATP</name>
        <dbReference type="ChEBI" id="CHEBI:30616"/>
    </ligand>
</feature>
<dbReference type="GO" id="GO:0006654">
    <property type="term" value="P:phosphatidic acid biosynthetic process"/>
    <property type="evidence" value="ECO:0007669"/>
    <property type="project" value="InterPro"/>
</dbReference>
<keyword evidence="7 24" id="KW-0997">Cell inner membrane</keyword>
<keyword evidence="14 23" id="KW-0460">Magnesium</keyword>
<evidence type="ECO:0000256" key="24">
    <source>
        <dbReference type="RuleBase" id="RU363065"/>
    </source>
</evidence>
<sequence>MENERKGSQQGVARIVKATRYSWQGFKASWQTEAAFREEALLAAVLLPLAVWLDVTTVERVLLIAAVLLVLVVELINSALEAVVDRVGLQHHALSGKAKDAGSAAVFTTLTIAIFTWVLIVGERYFW</sequence>
<feature type="binding site" evidence="21">
    <location>
        <begin position="52"/>
        <end position="55"/>
    </location>
    <ligand>
        <name>substrate</name>
    </ligand>
</feature>
<evidence type="ECO:0000256" key="5">
    <source>
        <dbReference type="ARBA" id="ARBA00022475"/>
    </source>
</evidence>
<keyword evidence="13 22" id="KW-0067">ATP-binding</keyword>
<evidence type="ECO:0000256" key="21">
    <source>
        <dbReference type="PIRSR" id="PIRSR600829-2"/>
    </source>
</evidence>
<gene>
    <name evidence="25" type="ORF">FHS30_001090</name>
</gene>
<dbReference type="GO" id="GO:0005886">
    <property type="term" value="C:plasma membrane"/>
    <property type="evidence" value="ECO:0007669"/>
    <property type="project" value="UniProtKB-SubCell"/>
</dbReference>
<feature type="binding site" evidence="21">
    <location>
        <position position="74"/>
    </location>
    <ligand>
        <name>substrate</name>
    </ligand>
</feature>
<dbReference type="InterPro" id="IPR033718">
    <property type="entry name" value="DAGK_prok"/>
</dbReference>
<evidence type="ECO:0000256" key="10">
    <source>
        <dbReference type="ARBA" id="ARBA00022723"/>
    </source>
</evidence>
<dbReference type="GO" id="GO:0004143">
    <property type="term" value="F:ATP-dependent diacylglycerol kinase activity"/>
    <property type="evidence" value="ECO:0007669"/>
    <property type="project" value="UniProtKB-EC"/>
</dbReference>
<keyword evidence="18" id="KW-0594">Phospholipid biosynthesis</keyword>
<protein>
    <recommendedName>
        <fullName evidence="4 24">Diacylglycerol kinase</fullName>
        <ecNumber evidence="3 24">2.7.1.107</ecNumber>
    </recommendedName>
</protein>
<dbReference type="CDD" id="cd14264">
    <property type="entry name" value="DAGK_IM"/>
    <property type="match status" value="1"/>
</dbReference>
<keyword evidence="16 24" id="KW-0443">Lipid metabolism</keyword>
<feature type="binding site" evidence="21">
    <location>
        <begin position="18"/>
        <end position="23"/>
    </location>
    <ligand>
        <name>substrate</name>
    </ligand>
</feature>
<evidence type="ECO:0000256" key="4">
    <source>
        <dbReference type="ARBA" id="ARBA00017575"/>
    </source>
</evidence>
<dbReference type="PANTHER" id="PTHR34299:SF1">
    <property type="entry name" value="DIACYLGLYCEROL KINASE"/>
    <property type="match status" value="1"/>
</dbReference>
<comment type="catalytic activity">
    <reaction evidence="24">
        <text>a 1,2-diacyl-sn-glycerol + ATP = a 1,2-diacyl-sn-glycero-3-phosphate + ADP + H(+)</text>
        <dbReference type="Rhea" id="RHEA:10272"/>
        <dbReference type="ChEBI" id="CHEBI:15378"/>
        <dbReference type="ChEBI" id="CHEBI:17815"/>
        <dbReference type="ChEBI" id="CHEBI:30616"/>
        <dbReference type="ChEBI" id="CHEBI:58608"/>
        <dbReference type="ChEBI" id="CHEBI:456216"/>
        <dbReference type="EC" id="2.7.1.107"/>
    </reaction>
</comment>
<dbReference type="InterPro" id="IPR000829">
    <property type="entry name" value="DAGK"/>
</dbReference>
<keyword evidence="12 24" id="KW-0418">Kinase</keyword>
<dbReference type="PROSITE" id="PS01069">
    <property type="entry name" value="DAGK_PROKAR"/>
    <property type="match status" value="1"/>
</dbReference>
<evidence type="ECO:0000256" key="17">
    <source>
        <dbReference type="ARBA" id="ARBA00023136"/>
    </source>
</evidence>
<dbReference type="Gene3D" id="1.10.287.3610">
    <property type="match status" value="1"/>
</dbReference>